<dbReference type="GO" id="GO:0005737">
    <property type="term" value="C:cytoplasm"/>
    <property type="evidence" value="ECO:0007669"/>
    <property type="project" value="TreeGrafter"/>
</dbReference>
<dbReference type="GO" id="GO:0016020">
    <property type="term" value="C:membrane"/>
    <property type="evidence" value="ECO:0007669"/>
    <property type="project" value="UniProtKB-SubCell"/>
</dbReference>
<gene>
    <name evidence="7" type="ORF">TL16_g08820</name>
</gene>
<sequence>MLKMSPLLTKSLTSSLISFLGDFLVQSLTSQSYSLKRSISFGLEALFISGPIMHYTYEFLEKKLPSDNKWNVGLQLIIDCVIMDAVYIMSSFWVTGLIQGLTYNTILKQVKRDFLGTFRACAMGSLGVGPVEFFFFRFGNVKWRCLGVNLTDVAWNGVVSFWVSKGR</sequence>
<accession>A0A9W7B2V0</accession>
<evidence type="ECO:0000256" key="5">
    <source>
        <dbReference type="ARBA" id="ARBA00023136"/>
    </source>
</evidence>
<comment type="caution">
    <text evidence="7">The sequence shown here is derived from an EMBL/GenBank/DDBJ whole genome shotgun (WGS) entry which is preliminary data.</text>
</comment>
<comment type="subcellular location">
    <subcellularLocation>
        <location evidence="1">Membrane</location>
        <topology evidence="1">Multi-pass membrane protein</topology>
    </subcellularLocation>
</comment>
<evidence type="ECO:0000256" key="1">
    <source>
        <dbReference type="ARBA" id="ARBA00004141"/>
    </source>
</evidence>
<dbReference type="EMBL" id="BLQM01000294">
    <property type="protein sequence ID" value="GMH81076.1"/>
    <property type="molecule type" value="Genomic_DNA"/>
</dbReference>
<feature type="transmembrane region" description="Helical" evidence="6">
    <location>
        <begin position="114"/>
        <end position="136"/>
    </location>
</feature>
<protein>
    <recommendedName>
        <fullName evidence="9">Peroxisomal membrane protein MPV17</fullName>
    </recommendedName>
</protein>
<dbReference type="PANTHER" id="PTHR11266">
    <property type="entry name" value="PEROXISOMAL MEMBRANE PROTEIN 2, PXMP2 MPV17"/>
    <property type="match status" value="1"/>
</dbReference>
<evidence type="ECO:0000256" key="2">
    <source>
        <dbReference type="ARBA" id="ARBA00006824"/>
    </source>
</evidence>
<comment type="similarity">
    <text evidence="2 6">Belongs to the peroxisomal membrane protein PXMP2/4 family.</text>
</comment>
<evidence type="ECO:0000256" key="3">
    <source>
        <dbReference type="ARBA" id="ARBA00022692"/>
    </source>
</evidence>
<feature type="transmembrane region" description="Helical" evidence="6">
    <location>
        <begin position="37"/>
        <end position="60"/>
    </location>
</feature>
<name>A0A9W7B2V0_9STRA</name>
<dbReference type="Proteomes" id="UP001162640">
    <property type="component" value="Unassembled WGS sequence"/>
</dbReference>
<reference evidence="8" key="1">
    <citation type="journal article" date="2023" name="Commun. Biol.">
        <title>Genome analysis of Parmales, the sister group of diatoms, reveals the evolutionary specialization of diatoms from phago-mixotrophs to photoautotrophs.</title>
        <authorList>
            <person name="Ban H."/>
            <person name="Sato S."/>
            <person name="Yoshikawa S."/>
            <person name="Yamada K."/>
            <person name="Nakamura Y."/>
            <person name="Ichinomiya M."/>
            <person name="Sato N."/>
            <person name="Blanc-Mathieu R."/>
            <person name="Endo H."/>
            <person name="Kuwata A."/>
            <person name="Ogata H."/>
        </authorList>
    </citation>
    <scope>NUCLEOTIDE SEQUENCE [LARGE SCALE GENOMIC DNA]</scope>
</reference>
<evidence type="ECO:0000313" key="8">
    <source>
        <dbReference type="Proteomes" id="UP001162640"/>
    </source>
</evidence>
<dbReference type="PANTHER" id="PTHR11266:SF80">
    <property type="entry name" value="PEROXISOMAL MEMBRANE PROTEIN 2"/>
    <property type="match status" value="1"/>
</dbReference>
<evidence type="ECO:0000256" key="4">
    <source>
        <dbReference type="ARBA" id="ARBA00022989"/>
    </source>
</evidence>
<dbReference type="InterPro" id="IPR007248">
    <property type="entry name" value="Mpv17_PMP22"/>
</dbReference>
<organism evidence="7 8">
    <name type="scientific">Triparma laevis f. inornata</name>
    <dbReference type="NCBI Taxonomy" id="1714386"/>
    <lineage>
        <taxon>Eukaryota</taxon>
        <taxon>Sar</taxon>
        <taxon>Stramenopiles</taxon>
        <taxon>Ochrophyta</taxon>
        <taxon>Bolidophyceae</taxon>
        <taxon>Parmales</taxon>
        <taxon>Triparmaceae</taxon>
        <taxon>Triparma</taxon>
    </lineage>
</organism>
<dbReference type="AlphaFoldDB" id="A0A9W7B2V0"/>
<keyword evidence="5 6" id="KW-0472">Membrane</keyword>
<evidence type="ECO:0000256" key="6">
    <source>
        <dbReference type="RuleBase" id="RU363053"/>
    </source>
</evidence>
<evidence type="ECO:0000313" key="7">
    <source>
        <dbReference type="EMBL" id="GMH81076.1"/>
    </source>
</evidence>
<keyword evidence="4 6" id="KW-1133">Transmembrane helix</keyword>
<feature type="transmembrane region" description="Helical" evidence="6">
    <location>
        <begin position="72"/>
        <end position="94"/>
    </location>
</feature>
<proteinExistence type="inferred from homology"/>
<evidence type="ECO:0008006" key="9">
    <source>
        <dbReference type="Google" id="ProtNLM"/>
    </source>
</evidence>
<keyword evidence="3 6" id="KW-0812">Transmembrane</keyword>